<gene>
    <name evidence="2" type="ORF">Tci_896660</name>
</gene>
<dbReference type="AlphaFoldDB" id="A0A699UT28"/>
<feature type="compositionally biased region" description="Basic and acidic residues" evidence="1">
    <location>
        <begin position="1"/>
        <end position="27"/>
    </location>
</feature>
<protein>
    <submittedName>
        <fullName evidence="2">Uncharacterized protein</fullName>
    </submittedName>
</protein>
<evidence type="ECO:0000313" key="2">
    <source>
        <dbReference type="EMBL" id="GFD24691.1"/>
    </source>
</evidence>
<name>A0A699UT28_TANCI</name>
<organism evidence="2">
    <name type="scientific">Tanacetum cinerariifolium</name>
    <name type="common">Dalmatian daisy</name>
    <name type="synonym">Chrysanthemum cinerariifolium</name>
    <dbReference type="NCBI Taxonomy" id="118510"/>
    <lineage>
        <taxon>Eukaryota</taxon>
        <taxon>Viridiplantae</taxon>
        <taxon>Streptophyta</taxon>
        <taxon>Embryophyta</taxon>
        <taxon>Tracheophyta</taxon>
        <taxon>Spermatophyta</taxon>
        <taxon>Magnoliopsida</taxon>
        <taxon>eudicotyledons</taxon>
        <taxon>Gunneridae</taxon>
        <taxon>Pentapetalae</taxon>
        <taxon>asterids</taxon>
        <taxon>campanulids</taxon>
        <taxon>Asterales</taxon>
        <taxon>Asteraceae</taxon>
        <taxon>Asteroideae</taxon>
        <taxon>Anthemideae</taxon>
        <taxon>Anthemidinae</taxon>
        <taxon>Tanacetum</taxon>
    </lineage>
</organism>
<feature type="region of interest" description="Disordered" evidence="1">
    <location>
        <begin position="1"/>
        <end position="49"/>
    </location>
</feature>
<proteinExistence type="predicted"/>
<accession>A0A699UT28</accession>
<evidence type="ECO:0000256" key="1">
    <source>
        <dbReference type="SAM" id="MobiDB-lite"/>
    </source>
</evidence>
<dbReference type="EMBL" id="BKCJ011354374">
    <property type="protein sequence ID" value="GFD24691.1"/>
    <property type="molecule type" value="Genomic_DNA"/>
</dbReference>
<comment type="caution">
    <text evidence="2">The sequence shown here is derived from an EMBL/GenBank/DDBJ whole genome shotgun (WGS) entry which is preliminary data.</text>
</comment>
<feature type="non-terminal residue" evidence="2">
    <location>
        <position position="1"/>
    </location>
</feature>
<sequence length="49" mass="5187">GDADEHVKDATGGDDANRDDIVAHREVPIVTQEPSIPSPTPTIPSSQLH</sequence>
<reference evidence="2" key="1">
    <citation type="journal article" date="2019" name="Sci. Rep.">
        <title>Draft genome of Tanacetum cinerariifolium, the natural source of mosquito coil.</title>
        <authorList>
            <person name="Yamashiro T."/>
            <person name="Shiraishi A."/>
            <person name="Satake H."/>
            <person name="Nakayama K."/>
        </authorList>
    </citation>
    <scope>NUCLEOTIDE SEQUENCE</scope>
</reference>